<dbReference type="Proteomes" id="UP001320706">
    <property type="component" value="Unassembled WGS sequence"/>
</dbReference>
<keyword evidence="2" id="KW-1185">Reference proteome</keyword>
<name>A0ACC3S8X5_9PEZI</name>
<evidence type="ECO:0000313" key="2">
    <source>
        <dbReference type="Proteomes" id="UP001320706"/>
    </source>
</evidence>
<accession>A0ACC3S8X5</accession>
<dbReference type="EMBL" id="JAMKPW020000033">
    <property type="protein sequence ID" value="KAK8202244.1"/>
    <property type="molecule type" value="Genomic_DNA"/>
</dbReference>
<reference evidence="1" key="1">
    <citation type="submission" date="2024-02" db="EMBL/GenBank/DDBJ databases">
        <title>Metagenome Assembled Genome of Zalaria obscura JY119.</title>
        <authorList>
            <person name="Vighnesh L."/>
            <person name="Jagadeeshwari U."/>
            <person name="Venkata Ramana C."/>
            <person name="Sasikala C."/>
        </authorList>
    </citation>
    <scope>NUCLEOTIDE SEQUENCE</scope>
    <source>
        <strain evidence="1">JY119</strain>
    </source>
</reference>
<gene>
    <name evidence="1" type="ORF">M8818_005771</name>
</gene>
<evidence type="ECO:0000313" key="1">
    <source>
        <dbReference type="EMBL" id="KAK8202244.1"/>
    </source>
</evidence>
<comment type="caution">
    <text evidence="1">The sequence shown here is derived from an EMBL/GenBank/DDBJ whole genome shotgun (WGS) entry which is preliminary data.</text>
</comment>
<sequence length="155" mass="17024">MSVTGNGLFTRSLSPTRRANTSQITVAAVDQRWEIACSALIAPVIWRSETRSPLRFRVLKRTYIRDAKIAIAIIAFVLALCEIGCVEDSLNGLVKVLHAGGRLDGTVVCKADDGYPTNGWVKDAGGAFVRDKQQHFIKSMSVQKLPYHPNLPNQS</sequence>
<organism evidence="1 2">
    <name type="scientific">Zalaria obscura</name>
    <dbReference type="NCBI Taxonomy" id="2024903"/>
    <lineage>
        <taxon>Eukaryota</taxon>
        <taxon>Fungi</taxon>
        <taxon>Dikarya</taxon>
        <taxon>Ascomycota</taxon>
        <taxon>Pezizomycotina</taxon>
        <taxon>Dothideomycetes</taxon>
        <taxon>Dothideomycetidae</taxon>
        <taxon>Dothideales</taxon>
        <taxon>Zalariaceae</taxon>
        <taxon>Zalaria</taxon>
    </lineage>
</organism>
<protein>
    <submittedName>
        <fullName evidence="1">Uncharacterized protein</fullName>
    </submittedName>
</protein>
<proteinExistence type="predicted"/>